<feature type="domain" description="Plastocyanin-like" evidence="6">
    <location>
        <begin position="247"/>
        <end position="286"/>
    </location>
</feature>
<accession>V8NIH8</accession>
<organism evidence="7 8">
    <name type="scientific">Ophiophagus hannah</name>
    <name type="common">King cobra</name>
    <name type="synonym">Naja hannah</name>
    <dbReference type="NCBI Taxonomy" id="8665"/>
    <lineage>
        <taxon>Eukaryota</taxon>
        <taxon>Metazoa</taxon>
        <taxon>Chordata</taxon>
        <taxon>Craniata</taxon>
        <taxon>Vertebrata</taxon>
        <taxon>Euteleostomi</taxon>
        <taxon>Lepidosauria</taxon>
        <taxon>Squamata</taxon>
        <taxon>Bifurcata</taxon>
        <taxon>Unidentata</taxon>
        <taxon>Episquamata</taxon>
        <taxon>Toxicofera</taxon>
        <taxon>Serpentes</taxon>
        <taxon>Colubroidea</taxon>
        <taxon>Elapidae</taxon>
        <taxon>Elapinae</taxon>
        <taxon>Ophiophagus</taxon>
    </lineage>
</organism>
<dbReference type="Gene3D" id="2.60.40.420">
    <property type="entry name" value="Cupredoxins - blue copper proteins"/>
    <property type="match status" value="5"/>
</dbReference>
<dbReference type="OrthoDB" id="2121828at2759"/>
<proteinExistence type="inferred from homology"/>
<dbReference type="Proteomes" id="UP000018936">
    <property type="component" value="Unassembled WGS sequence"/>
</dbReference>
<dbReference type="AlphaFoldDB" id="V8NIH8"/>
<dbReference type="InterPro" id="IPR033138">
    <property type="entry name" value="Cu_oxidase_CS"/>
</dbReference>
<dbReference type="InterPro" id="IPR008972">
    <property type="entry name" value="Cupredoxin"/>
</dbReference>
<dbReference type="InterPro" id="IPR002355">
    <property type="entry name" value="Cu_oxidase_Cu_BS"/>
</dbReference>
<dbReference type="SUPFAM" id="SSF49503">
    <property type="entry name" value="Cupredoxins"/>
    <property type="match status" value="4"/>
</dbReference>
<feature type="non-terminal residue" evidence="7">
    <location>
        <position position="452"/>
    </location>
</feature>
<dbReference type="GO" id="GO:0004322">
    <property type="term" value="F:ferroxidase activity"/>
    <property type="evidence" value="ECO:0007669"/>
    <property type="project" value="UniProtKB-EC"/>
</dbReference>
<evidence type="ECO:0000259" key="5">
    <source>
        <dbReference type="Pfam" id="PF07731"/>
    </source>
</evidence>
<keyword evidence="3" id="KW-0479">Metal-binding</keyword>
<dbReference type="InterPro" id="IPR011707">
    <property type="entry name" value="Cu-oxidase-like_N"/>
</dbReference>
<comment type="similarity">
    <text evidence="1">Belongs to the multicopper oxidase family.</text>
</comment>
<dbReference type="GO" id="GO:0005507">
    <property type="term" value="F:copper ion binding"/>
    <property type="evidence" value="ECO:0007669"/>
    <property type="project" value="InterPro"/>
</dbReference>
<evidence type="ECO:0000256" key="3">
    <source>
        <dbReference type="ARBA" id="ARBA00022723"/>
    </source>
</evidence>
<comment type="caution">
    <text evidence="7">The sequence shown here is derived from an EMBL/GenBank/DDBJ whole genome shotgun (WGS) entry which is preliminary data.</text>
</comment>
<evidence type="ECO:0000256" key="1">
    <source>
        <dbReference type="ARBA" id="ARBA00010609"/>
    </source>
</evidence>
<dbReference type="EC" id="1.16.3.1" evidence="2"/>
<keyword evidence="4" id="KW-0560">Oxidoreductase</keyword>
<evidence type="ECO:0000259" key="6">
    <source>
        <dbReference type="Pfam" id="PF07732"/>
    </source>
</evidence>
<reference evidence="7 8" key="1">
    <citation type="journal article" date="2013" name="Proc. Natl. Acad. Sci. U.S.A.">
        <title>The king cobra genome reveals dynamic gene evolution and adaptation in the snake venom system.</title>
        <authorList>
            <person name="Vonk F.J."/>
            <person name="Casewell N.R."/>
            <person name="Henkel C.V."/>
            <person name="Heimberg A.M."/>
            <person name="Jansen H.J."/>
            <person name="McCleary R.J."/>
            <person name="Kerkkamp H.M."/>
            <person name="Vos R.A."/>
            <person name="Guerreiro I."/>
            <person name="Calvete J.J."/>
            <person name="Wuster W."/>
            <person name="Woods A.E."/>
            <person name="Logan J.M."/>
            <person name="Harrison R.A."/>
            <person name="Castoe T.A."/>
            <person name="de Koning A.P."/>
            <person name="Pollock D.D."/>
            <person name="Yandell M."/>
            <person name="Calderon D."/>
            <person name="Renjifo C."/>
            <person name="Currier R.B."/>
            <person name="Salgado D."/>
            <person name="Pla D."/>
            <person name="Sanz L."/>
            <person name="Hyder A.S."/>
            <person name="Ribeiro J.M."/>
            <person name="Arntzen J.W."/>
            <person name="van den Thillart G.E."/>
            <person name="Boetzer M."/>
            <person name="Pirovano W."/>
            <person name="Dirks R.P."/>
            <person name="Spaink H.P."/>
            <person name="Duboule D."/>
            <person name="McGlinn E."/>
            <person name="Kini R.M."/>
            <person name="Richardson M.K."/>
        </authorList>
    </citation>
    <scope>NUCLEOTIDE SEQUENCE</scope>
    <source>
        <tissue evidence="7">Blood</tissue>
    </source>
</reference>
<dbReference type="PROSITE" id="PS00080">
    <property type="entry name" value="MULTICOPPER_OXIDASE2"/>
    <property type="match status" value="1"/>
</dbReference>
<sequence>MQYEWRIPESVGPTPNDPACLTYLYYSATDPMMDTQSGLKGVDKEFYLLFTIFDENLSFYFDLNIEAFTGDPSTVDKKDMDFQESNRMHGGSTDVHGVHFQGNTIHLGGTIRDSLPLFSHVTTTALMQPDQTGTFQVACRTFDHFTGGMKQWYNVKSCGKSSSDGRHHGTVRTYYVAAEEVEWDYAPNKTWAEKKMEGMSKKESYGHIFVSQAEDMIGSKYKKVVYREYMDGKFTEHKKRTLKEEHLQILGPFIHAEVGDLVVIIFKNKASRPYSISAHGVQDAGTKAHVTMPGTVDLYSGLIGPLITCRKGILNENGSRSDVDREFTLLFMIFDENESWYLNDNIVKYLYKNPEEFNPTSNFMKGNRKNAINGKIFNNLPGLIMNEGEDTNWYLIGMGNELDVHTVHFHGETFIFKTIELVAFNPGIWLLHCHVHNHIHGGMETTYTILKA</sequence>
<keyword evidence="8" id="KW-1185">Reference proteome</keyword>
<dbReference type="EMBL" id="AZIM01003470">
    <property type="protein sequence ID" value="ETE62079.1"/>
    <property type="molecule type" value="Genomic_DNA"/>
</dbReference>
<name>V8NIH8_OPHHA</name>
<dbReference type="InterPro" id="IPR011706">
    <property type="entry name" value="Cu-oxidase_C"/>
</dbReference>
<evidence type="ECO:0000313" key="7">
    <source>
        <dbReference type="EMBL" id="ETE62079.1"/>
    </source>
</evidence>
<evidence type="ECO:0000256" key="2">
    <source>
        <dbReference type="ARBA" id="ARBA00013107"/>
    </source>
</evidence>
<feature type="non-terminal residue" evidence="7">
    <location>
        <position position="1"/>
    </location>
</feature>
<gene>
    <name evidence="7" type="primary">HEPHL1</name>
    <name evidence="7" type="ORF">L345_12168</name>
</gene>
<dbReference type="Pfam" id="PF07731">
    <property type="entry name" value="Cu-oxidase_2"/>
    <property type="match status" value="1"/>
</dbReference>
<dbReference type="PROSITE" id="PS00079">
    <property type="entry name" value="MULTICOPPER_OXIDASE1"/>
    <property type="match status" value="1"/>
</dbReference>
<evidence type="ECO:0000313" key="8">
    <source>
        <dbReference type="Proteomes" id="UP000018936"/>
    </source>
</evidence>
<evidence type="ECO:0000256" key="4">
    <source>
        <dbReference type="ARBA" id="ARBA00023002"/>
    </source>
</evidence>
<dbReference type="Pfam" id="PF07732">
    <property type="entry name" value="Cu-oxidase_3"/>
    <property type="match status" value="1"/>
</dbReference>
<protein>
    <recommendedName>
        <fullName evidence="2">ferroxidase</fullName>
        <ecNumber evidence="2">1.16.3.1</ecNumber>
    </recommendedName>
</protein>
<feature type="domain" description="Plastocyanin-like" evidence="5">
    <location>
        <begin position="418"/>
        <end position="447"/>
    </location>
</feature>